<proteinExistence type="predicted"/>
<gene>
    <name evidence="2" type="ORF">HD592_002015</name>
</gene>
<evidence type="ECO:0000259" key="1">
    <source>
        <dbReference type="Pfam" id="PF26526"/>
    </source>
</evidence>
<reference evidence="2" key="1">
    <citation type="submission" date="2020-08" db="EMBL/GenBank/DDBJ databases">
        <title>Sequencing the genomes of 1000 actinobacteria strains.</title>
        <authorList>
            <person name="Klenk H.-P."/>
        </authorList>
    </citation>
    <scope>NUCLEOTIDE SEQUENCE</scope>
    <source>
        <strain evidence="2">DSM 10695</strain>
    </source>
</reference>
<name>A0A923IYR0_9ACTO</name>
<feature type="domain" description="DUF8175" evidence="1">
    <location>
        <begin position="73"/>
        <end position="247"/>
    </location>
</feature>
<dbReference type="Proteomes" id="UP000617426">
    <property type="component" value="Unassembled WGS sequence"/>
</dbReference>
<evidence type="ECO:0000313" key="2">
    <source>
        <dbReference type="EMBL" id="MBB6335450.1"/>
    </source>
</evidence>
<dbReference type="InterPro" id="IPR058488">
    <property type="entry name" value="DUF8175"/>
</dbReference>
<organism evidence="2 3">
    <name type="scientific">Schaalia hyovaginalis</name>
    <dbReference type="NCBI Taxonomy" id="29316"/>
    <lineage>
        <taxon>Bacteria</taxon>
        <taxon>Bacillati</taxon>
        <taxon>Actinomycetota</taxon>
        <taxon>Actinomycetes</taxon>
        <taxon>Actinomycetales</taxon>
        <taxon>Actinomycetaceae</taxon>
        <taxon>Schaalia</taxon>
    </lineage>
</organism>
<dbReference type="RefSeq" id="WP_184453816.1">
    <property type="nucleotide sequence ID" value="NZ_JACHMK010000001.1"/>
</dbReference>
<sequence>MMTRDDPVMPERHPFARPAFLLSAIALVALVVGVVWVVVAGPGPADTGASNAGMSDNASNADNAGNAGNASNAGASGESGGAGVCAPTGGLDDGRLTAAPLGRVETIDTVPTFVSPAGPRVREGVPGCYAPSEEGAVVAAANALNWIARGPSVAEVIRTRAVDDANAREALALTPDSQAGTEPEGIRVHGFWSEQWSEEVVLVVLVVDSASSAGAWLTWPMKMEYTDGDWKFTWPEGNNWGASRLDSAGLPAGFIEWSW</sequence>
<dbReference type="Pfam" id="PF26526">
    <property type="entry name" value="DUF8175"/>
    <property type="match status" value="1"/>
</dbReference>
<dbReference type="EMBL" id="JACHMK010000001">
    <property type="protein sequence ID" value="MBB6335450.1"/>
    <property type="molecule type" value="Genomic_DNA"/>
</dbReference>
<protein>
    <recommendedName>
        <fullName evidence="1">DUF8175 domain-containing protein</fullName>
    </recommendedName>
</protein>
<keyword evidence="3" id="KW-1185">Reference proteome</keyword>
<dbReference type="AlphaFoldDB" id="A0A923IYR0"/>
<comment type="caution">
    <text evidence="2">The sequence shown here is derived from an EMBL/GenBank/DDBJ whole genome shotgun (WGS) entry which is preliminary data.</text>
</comment>
<accession>A0A923IYR0</accession>
<evidence type="ECO:0000313" key="3">
    <source>
        <dbReference type="Proteomes" id="UP000617426"/>
    </source>
</evidence>